<dbReference type="Proteomes" id="UP000299102">
    <property type="component" value="Unassembled WGS sequence"/>
</dbReference>
<comment type="caution">
    <text evidence="1">The sequence shown here is derived from an EMBL/GenBank/DDBJ whole genome shotgun (WGS) entry which is preliminary data.</text>
</comment>
<proteinExistence type="predicted"/>
<evidence type="ECO:0000313" key="1">
    <source>
        <dbReference type="EMBL" id="GBP06337.1"/>
    </source>
</evidence>
<sequence>MGYEKHLKEELEKIAFTVLRFKNKSDFISYCFEDREAYKSLITNLLGWKDYVHVLGNPTSSKRELNRYFAVGNPGLILEGKALTMRLQRGGTILWYLTARIRIE</sequence>
<gene>
    <name evidence="1" type="ORF">EVAR_69827_1</name>
</gene>
<evidence type="ECO:0000313" key="2">
    <source>
        <dbReference type="Proteomes" id="UP000299102"/>
    </source>
</evidence>
<keyword evidence="2" id="KW-1185">Reference proteome</keyword>
<accession>A0A4C1SYJ2</accession>
<name>A0A4C1SYJ2_EUMVA</name>
<dbReference type="EMBL" id="BGZK01004018">
    <property type="protein sequence ID" value="GBP06337.1"/>
    <property type="molecule type" value="Genomic_DNA"/>
</dbReference>
<organism evidence="1 2">
    <name type="scientific">Eumeta variegata</name>
    <name type="common">Bagworm moth</name>
    <name type="synonym">Eumeta japonica</name>
    <dbReference type="NCBI Taxonomy" id="151549"/>
    <lineage>
        <taxon>Eukaryota</taxon>
        <taxon>Metazoa</taxon>
        <taxon>Ecdysozoa</taxon>
        <taxon>Arthropoda</taxon>
        <taxon>Hexapoda</taxon>
        <taxon>Insecta</taxon>
        <taxon>Pterygota</taxon>
        <taxon>Neoptera</taxon>
        <taxon>Endopterygota</taxon>
        <taxon>Lepidoptera</taxon>
        <taxon>Glossata</taxon>
        <taxon>Ditrysia</taxon>
        <taxon>Tineoidea</taxon>
        <taxon>Psychidae</taxon>
        <taxon>Oiketicinae</taxon>
        <taxon>Eumeta</taxon>
    </lineage>
</organism>
<reference evidence="1 2" key="1">
    <citation type="journal article" date="2019" name="Commun. Biol.">
        <title>The bagworm genome reveals a unique fibroin gene that provides high tensile strength.</title>
        <authorList>
            <person name="Kono N."/>
            <person name="Nakamura H."/>
            <person name="Ohtoshi R."/>
            <person name="Tomita M."/>
            <person name="Numata K."/>
            <person name="Arakawa K."/>
        </authorList>
    </citation>
    <scope>NUCLEOTIDE SEQUENCE [LARGE SCALE GENOMIC DNA]</scope>
</reference>
<protein>
    <submittedName>
        <fullName evidence="1">Uncharacterized protein</fullName>
    </submittedName>
</protein>
<dbReference type="AlphaFoldDB" id="A0A4C1SYJ2"/>